<evidence type="ECO:0008006" key="3">
    <source>
        <dbReference type="Google" id="ProtNLM"/>
    </source>
</evidence>
<dbReference type="Gene3D" id="3.40.50.1820">
    <property type="entry name" value="alpha/beta hydrolase"/>
    <property type="match status" value="1"/>
</dbReference>
<dbReference type="AlphaFoldDB" id="A0A096CKN6"/>
<dbReference type="EMBL" id="JRNQ01000003">
    <property type="protein sequence ID" value="KGF45829.1"/>
    <property type="molecule type" value="Genomic_DNA"/>
</dbReference>
<protein>
    <recommendedName>
        <fullName evidence="3">Esterase</fullName>
    </recommendedName>
</protein>
<reference evidence="1 2" key="1">
    <citation type="submission" date="2014-07" db="EMBL/GenBank/DDBJ databases">
        <authorList>
            <person name="McCorrison J."/>
            <person name="Sanka R."/>
            <person name="Torralba M."/>
            <person name="Gillis M."/>
            <person name="Haft D.H."/>
            <person name="Methe B."/>
            <person name="Sutton G."/>
            <person name="Nelson K.E."/>
        </authorList>
    </citation>
    <scope>NUCLEOTIDE SEQUENCE [LARGE SCALE GENOMIC DNA]</scope>
    <source>
        <strain evidence="1 2">DNF00320</strain>
    </source>
</reference>
<gene>
    <name evidence="1" type="ORF">HMPREF0647_00745</name>
</gene>
<evidence type="ECO:0000313" key="2">
    <source>
        <dbReference type="Proteomes" id="UP000029525"/>
    </source>
</evidence>
<organism evidence="1 2">
    <name type="scientific">Prevotella bivia DNF00320</name>
    <dbReference type="NCBI Taxonomy" id="1401068"/>
    <lineage>
        <taxon>Bacteria</taxon>
        <taxon>Pseudomonadati</taxon>
        <taxon>Bacteroidota</taxon>
        <taxon>Bacteroidia</taxon>
        <taxon>Bacteroidales</taxon>
        <taxon>Prevotellaceae</taxon>
        <taxon>Prevotella</taxon>
    </lineage>
</organism>
<proteinExistence type="predicted"/>
<dbReference type="InterPro" id="IPR029058">
    <property type="entry name" value="AB_hydrolase_fold"/>
</dbReference>
<dbReference type="OrthoDB" id="9794761at2"/>
<evidence type="ECO:0000313" key="1">
    <source>
        <dbReference type="EMBL" id="KGF45829.1"/>
    </source>
</evidence>
<name>A0A096CKN6_9BACT</name>
<dbReference type="SUPFAM" id="SSF53474">
    <property type="entry name" value="alpha/beta-Hydrolases"/>
    <property type="match status" value="1"/>
</dbReference>
<dbReference type="InterPro" id="IPR000801">
    <property type="entry name" value="Esterase-like"/>
</dbReference>
<dbReference type="Proteomes" id="UP000029525">
    <property type="component" value="Unassembled WGS sequence"/>
</dbReference>
<sequence length="229" mass="25730">MVKEILTIGGRDCIVQGSCNATIVLIQPVDGHDIEELDKLIAYLLAHTAQSFLHVAVPIKRWNEELTPWQAPPVFGKIPFGNGASATLFYIERELIPFLNEAYCFQNTTQFVLGGYSLAGLFALWVAYQPSVFIATVSASPSAWYKDWLAYAEQHQPKVSHIYLSLGDTEDHTKTKIMQTIKLDVYRLAEIFKQKGVDTILEWNAGNHFQDNGTRTAKGFVWAMKSIDC</sequence>
<comment type="caution">
    <text evidence="1">The sequence shown here is derived from an EMBL/GenBank/DDBJ whole genome shotgun (WGS) entry which is preliminary data.</text>
</comment>
<dbReference type="Pfam" id="PF00756">
    <property type="entry name" value="Esterase"/>
    <property type="match status" value="1"/>
</dbReference>
<dbReference type="RefSeq" id="WP_036865783.1">
    <property type="nucleotide sequence ID" value="NZ_JRNQ01000003.1"/>
</dbReference>
<accession>A0A096CKN6</accession>